<name>A0A3G4ZV06_9VIRU</name>
<evidence type="ECO:0000256" key="1">
    <source>
        <dbReference type="SAM" id="Phobius"/>
    </source>
</evidence>
<sequence length="298" mass="34651">MISANSTLALHGKVQPLDIDSKLEPGDIKDDNKSISFHVDNQDGQDNEKLLEKIYRPAKVSMPKQLESDDVDNTNKKPWNNRMKLLLKRLGEKSMGYRWMHDQENAHFLKLDNTFNNLQIILGTLLATLNSTGLATLYANTANNFNIIFSLTLIGLILSAILTIIMGIREKNEYNTIAFNHKDTASKFTKIYHSIQEQLSLDMEDREIDKEFLGKKIREYDELMQNKPNIRKKILDKYVDETKNINIYKPIITDEFENIDIDDDNDNTVINIKSKNELHDKDKQKKIDYEISRWLNNF</sequence>
<keyword evidence="1" id="KW-0472">Membrane</keyword>
<reference evidence="2" key="1">
    <citation type="submission" date="2018-10" db="EMBL/GenBank/DDBJ databases">
        <title>Hidden diversity of soil giant viruses.</title>
        <authorList>
            <person name="Schulz F."/>
            <person name="Alteio L."/>
            <person name="Goudeau D."/>
            <person name="Ryan E.M."/>
            <person name="Malmstrom R.R."/>
            <person name="Blanchard J."/>
            <person name="Woyke T."/>
        </authorList>
    </citation>
    <scope>NUCLEOTIDE SEQUENCE</scope>
    <source>
        <strain evidence="2">EDV1</strain>
    </source>
</reference>
<evidence type="ECO:0000313" key="2">
    <source>
        <dbReference type="EMBL" id="AYV78738.1"/>
    </source>
</evidence>
<keyword evidence="1" id="KW-0812">Transmembrane</keyword>
<dbReference type="NCBIfam" id="NF033632">
    <property type="entry name" value="SLATT_4"/>
    <property type="match status" value="1"/>
</dbReference>
<accession>A0A3G4ZV06</accession>
<organism evidence="2">
    <name type="scientific">Edafosvirus sp</name>
    <dbReference type="NCBI Taxonomy" id="2487765"/>
    <lineage>
        <taxon>Viruses</taxon>
        <taxon>Varidnaviria</taxon>
        <taxon>Bamfordvirae</taxon>
        <taxon>Nucleocytoviricota</taxon>
        <taxon>Megaviricetes</taxon>
        <taxon>Imitervirales</taxon>
        <taxon>Mimiviridae</taxon>
        <taxon>Klosneuvirinae</taxon>
    </lineage>
</organism>
<gene>
    <name evidence="2" type="ORF">Edafosvirus29_2</name>
</gene>
<protein>
    <recommendedName>
        <fullName evidence="3">SMODS and SLOG-associating 2TM effector domain-containing protein</fullName>
    </recommendedName>
</protein>
<feature type="transmembrane region" description="Helical" evidence="1">
    <location>
        <begin position="120"/>
        <end position="139"/>
    </location>
</feature>
<dbReference type="EMBL" id="MK072094">
    <property type="protein sequence ID" value="AYV78738.1"/>
    <property type="molecule type" value="Genomic_DNA"/>
</dbReference>
<feature type="transmembrane region" description="Helical" evidence="1">
    <location>
        <begin position="145"/>
        <end position="168"/>
    </location>
</feature>
<proteinExistence type="predicted"/>
<evidence type="ECO:0008006" key="3">
    <source>
        <dbReference type="Google" id="ProtNLM"/>
    </source>
</evidence>
<keyword evidence="1" id="KW-1133">Transmembrane helix</keyword>